<dbReference type="RefSeq" id="WP_120319206.1">
    <property type="nucleotide sequence ID" value="NZ_BONH01000035.1"/>
</dbReference>
<keyword evidence="2" id="KW-1185">Reference proteome</keyword>
<evidence type="ECO:0000313" key="1">
    <source>
        <dbReference type="EMBL" id="GIG01128.1"/>
    </source>
</evidence>
<gene>
    <name evidence="1" type="ORF">Cci01nite_62210</name>
</gene>
<proteinExistence type="predicted"/>
<reference evidence="1 2" key="1">
    <citation type="submission" date="2021-01" db="EMBL/GenBank/DDBJ databases">
        <title>Whole genome shotgun sequence of Catellatospora citrea NBRC 14495.</title>
        <authorList>
            <person name="Komaki H."/>
            <person name="Tamura T."/>
        </authorList>
    </citation>
    <scope>NUCLEOTIDE SEQUENCE [LARGE SCALE GENOMIC DNA]</scope>
    <source>
        <strain evidence="1 2">NBRC 14495</strain>
    </source>
</reference>
<protein>
    <recommendedName>
        <fullName evidence="3">DUF1963 domain-containing protein</fullName>
    </recommendedName>
</protein>
<organism evidence="1 2">
    <name type="scientific">Catellatospora citrea</name>
    <dbReference type="NCBI Taxonomy" id="53366"/>
    <lineage>
        <taxon>Bacteria</taxon>
        <taxon>Bacillati</taxon>
        <taxon>Actinomycetota</taxon>
        <taxon>Actinomycetes</taxon>
        <taxon>Micromonosporales</taxon>
        <taxon>Micromonosporaceae</taxon>
        <taxon>Catellatospora</taxon>
    </lineage>
</organism>
<comment type="caution">
    <text evidence="1">The sequence shown here is derived from an EMBL/GenBank/DDBJ whole genome shotgun (WGS) entry which is preliminary data.</text>
</comment>
<dbReference type="InterPro" id="IPR035948">
    <property type="entry name" value="YwqG-like_sf"/>
</dbReference>
<dbReference type="SUPFAM" id="SSF103032">
    <property type="entry name" value="Hypothetical protein YwqG"/>
    <property type="match status" value="1"/>
</dbReference>
<dbReference type="AlphaFoldDB" id="A0A8J3P2E3"/>
<sequence>MYTTPHARIDVAAVIPQLAPLARTTIRLHPRPGTPTAGQSSMGGPLLWPADEPWPTCDGPQGDDHLDSWPGEPEVPLVPVLQLYAADVPQLPFPAGTDLLQVLWCPFDHAPWGSPRPQLRWRRRADITDPRRLMPSPDTEADQNHIPDPCVLSPEPVTEYPTHDLSLAVWSQIRDQVAQIKQDTGWDYDSDLAVAPGTKVDGYPGWTQQPDWPECACGSQMQHLLTVASWEFNRGDDKRWITMADRPAMAGWAWDSPEDHPWRAIRNPAGLMLGDVGGICLFVCTTCPDRPFDYRFDCS</sequence>
<name>A0A8J3P2E3_9ACTN</name>
<dbReference type="EMBL" id="BONH01000035">
    <property type="protein sequence ID" value="GIG01128.1"/>
    <property type="molecule type" value="Genomic_DNA"/>
</dbReference>
<evidence type="ECO:0000313" key="2">
    <source>
        <dbReference type="Proteomes" id="UP000659904"/>
    </source>
</evidence>
<evidence type="ECO:0008006" key="3">
    <source>
        <dbReference type="Google" id="ProtNLM"/>
    </source>
</evidence>
<dbReference type="Proteomes" id="UP000659904">
    <property type="component" value="Unassembled WGS sequence"/>
</dbReference>
<accession>A0A8J3P2E3</accession>
<dbReference type="Gene3D" id="2.30.320.10">
    <property type="entry name" value="YwqG-like"/>
    <property type="match status" value="1"/>
</dbReference>